<evidence type="ECO:0000313" key="2">
    <source>
        <dbReference type="EMBL" id="PDW00550.1"/>
    </source>
</evidence>
<dbReference type="PANTHER" id="PTHR33877:SF1">
    <property type="entry name" value="TYPE IV METHYL-DIRECTED RESTRICTION ENZYME ECOKMCRA"/>
    <property type="match status" value="1"/>
</dbReference>
<dbReference type="InterPro" id="IPR003615">
    <property type="entry name" value="HNH_nuc"/>
</dbReference>
<dbReference type="Pfam" id="PF14279">
    <property type="entry name" value="HNH_5"/>
    <property type="match status" value="1"/>
</dbReference>
<accession>A0A2A6RE79</accession>
<dbReference type="Gene3D" id="1.10.30.50">
    <property type="match status" value="1"/>
</dbReference>
<dbReference type="AlphaFoldDB" id="A0A2A6RE79"/>
<dbReference type="EMBL" id="NQWI01000177">
    <property type="protein sequence ID" value="PDW00550.1"/>
    <property type="molecule type" value="Genomic_DNA"/>
</dbReference>
<organism evidence="2 3">
    <name type="scientific">Candidatus Viridilinea mediisalina</name>
    <dbReference type="NCBI Taxonomy" id="2024553"/>
    <lineage>
        <taxon>Bacteria</taxon>
        <taxon>Bacillati</taxon>
        <taxon>Chloroflexota</taxon>
        <taxon>Chloroflexia</taxon>
        <taxon>Chloroflexales</taxon>
        <taxon>Chloroflexineae</taxon>
        <taxon>Oscillochloridaceae</taxon>
        <taxon>Candidatus Viridilinea</taxon>
    </lineage>
</organism>
<dbReference type="OrthoDB" id="147034at2"/>
<protein>
    <recommendedName>
        <fullName evidence="1">HNH endonuclease 5 domain-containing protein</fullName>
    </recommendedName>
</protein>
<dbReference type="CDD" id="cd00085">
    <property type="entry name" value="HNHc"/>
    <property type="match status" value="1"/>
</dbReference>
<keyword evidence="3" id="KW-1185">Reference proteome</keyword>
<feature type="domain" description="HNH endonuclease 5" evidence="1">
    <location>
        <begin position="22"/>
        <end position="70"/>
    </location>
</feature>
<evidence type="ECO:0000259" key="1">
    <source>
        <dbReference type="Pfam" id="PF14279"/>
    </source>
</evidence>
<proteinExistence type="predicted"/>
<reference evidence="3" key="1">
    <citation type="submission" date="2017-08" db="EMBL/GenBank/DDBJ databases">
        <authorList>
            <person name="Grouzdev D.S."/>
            <person name="Gaisin V.A."/>
            <person name="Rysina M.S."/>
            <person name="Gorlenko V.M."/>
        </authorList>
    </citation>
    <scope>NUCLEOTIDE SEQUENCE [LARGE SCALE GENOMIC DNA]</scope>
    <source>
        <strain evidence="3">Kir15-3F</strain>
    </source>
</reference>
<dbReference type="RefSeq" id="WP_097645943.1">
    <property type="nucleotide sequence ID" value="NZ_NQWI01000177.1"/>
</dbReference>
<dbReference type="PANTHER" id="PTHR33877">
    <property type="entry name" value="SLL1193 PROTEIN"/>
    <property type="match status" value="1"/>
</dbReference>
<sequence length="146" mass="16560">MSRRYIPVQLMAQILVDAGHRCGYCQTDERFTGSLLSIEHIQPIAAGGSTDRLNLWRSCRECNERKGAQHTALDPDTGERVALYNPRTQRWGDHFLWSNDGFFIIGVTPIGRATVLALDLNRPHQVIARRHWTIVGWHPPDCSELG</sequence>
<evidence type="ECO:0000313" key="3">
    <source>
        <dbReference type="Proteomes" id="UP000220527"/>
    </source>
</evidence>
<dbReference type="InterPro" id="IPR052892">
    <property type="entry name" value="NA-targeting_endonuclease"/>
</dbReference>
<name>A0A2A6RE79_9CHLR</name>
<dbReference type="InterPro" id="IPR029471">
    <property type="entry name" value="HNH_5"/>
</dbReference>
<comment type="caution">
    <text evidence="2">The sequence shown here is derived from an EMBL/GenBank/DDBJ whole genome shotgun (WGS) entry which is preliminary data.</text>
</comment>
<dbReference type="Proteomes" id="UP000220527">
    <property type="component" value="Unassembled WGS sequence"/>
</dbReference>
<gene>
    <name evidence="2" type="ORF">CJ255_20510</name>
</gene>